<dbReference type="FunFam" id="1.10.10.10:FF:000322">
    <property type="entry name" value="Probable disease resistance protein At1g63360"/>
    <property type="match status" value="1"/>
</dbReference>
<keyword evidence="2" id="KW-0433">Leucine-rich repeat</keyword>
<dbReference type="EMBL" id="JARBHA010000019">
    <property type="protein sequence ID" value="KAJ9673013.1"/>
    <property type="molecule type" value="Genomic_DNA"/>
</dbReference>
<feature type="domain" description="Disease resistance protein winged helix" evidence="9">
    <location>
        <begin position="414"/>
        <end position="479"/>
    </location>
</feature>
<feature type="coiled-coil region" evidence="7">
    <location>
        <begin position="39"/>
        <end position="94"/>
    </location>
</feature>
<dbReference type="InterPro" id="IPR036388">
    <property type="entry name" value="WH-like_DNA-bd_sf"/>
</dbReference>
<name>A0AA39D5T4_VITRO</name>
<evidence type="ECO:0000259" key="8">
    <source>
        <dbReference type="Pfam" id="PF00931"/>
    </source>
</evidence>
<dbReference type="SUPFAM" id="SSF52540">
    <property type="entry name" value="P-loop containing nucleoside triphosphate hydrolases"/>
    <property type="match status" value="1"/>
</dbReference>
<dbReference type="Gene3D" id="1.10.8.430">
    <property type="entry name" value="Helical domain of apoptotic protease-activating factors"/>
    <property type="match status" value="1"/>
</dbReference>
<evidence type="ECO:0000313" key="12">
    <source>
        <dbReference type="Proteomes" id="UP001168098"/>
    </source>
</evidence>
<evidence type="ECO:0000259" key="9">
    <source>
        <dbReference type="Pfam" id="PF23559"/>
    </source>
</evidence>
<dbReference type="InterPro" id="IPR055414">
    <property type="entry name" value="LRR_R13L4/SHOC2-like"/>
</dbReference>
<sequence length="856" mass="98189">MDFVSPVLDVASLICNCVGQRAVKVRRLPQNLNSSRSAMEELKNLHEDVKGRVEREESLEKKRTHVVDGWIQRAEAMEKEVNELLAKCDKEIQKKCLGTCCPRNCRATYKLTKIVQEKMDAVAALQTEGNNFQEVAVPLRCSQVIEMPLEKPVGLDSPFHDVWRFLQDEQVGIIGIYGMGGVGKTTLLKKINNKFLTPNNNFDIVIWVVISKPTNLQKIQKTLLSRLQIPDDRWKNRSEDEMAAEIYRVFKTKKFVLLLDDIWEPFNLLQVGIPPLNDRIKKSKIVFTTRCADVCGYMEAQKSIKVECLEEAEALSLFQAKVGEDTLNSHPDIPKLSEIVAKECKGLPLALVVIARAMAWAKTPEEWERKMQRLREYPDKVLGMENDLFRVLAFSYDSLPDEATKSCFLYCSLLPEDYEIPSRDLIGLWIGEGFLDECDRIQGQEIIESLKDACLLENGTSPFIEEEYLKMHDVIHDMALWLACEKGKKKNKFVVEFRVELIRAHETFLASHQSIDSFPNGFFTNMPIIRVLDLSNNNRPMELPAEIDNLVTLQYLNLSNTSIEYLPVELKNLKKLRCLILNYMYSLKSLPSQMVLSLSSLQLFSMEFSLPKGDQIALLKELEQLEHINDVSIFLTRVLSTKILFNSHKLQRSTRWLVLCGCKGMNLVQLSPCVQNLELNFCLELEDVEIIFEKGVAPSKFPWQQHLNHLHNVHICECRKLLNLNWLIHAPKLQFLNVEDCIIEKVIEDEKSEVSEIEQDSSVFSRLISLTLSSLPNLRSICGCSLPFPSLRYISVVYCPNLKKLPFDSNTGMSKKLEKIEGEQKWWAGLEWEDQTIVHNLTPIFSDPYTKLISRA</sequence>
<comment type="similarity">
    <text evidence="1">Belongs to the disease resistance NB-LRR family.</text>
</comment>
<dbReference type="SUPFAM" id="SSF52058">
    <property type="entry name" value="L domain-like"/>
    <property type="match status" value="1"/>
</dbReference>
<dbReference type="InterPro" id="IPR032675">
    <property type="entry name" value="LRR_dom_sf"/>
</dbReference>
<feature type="domain" description="NB-ARC" evidence="8">
    <location>
        <begin position="160"/>
        <end position="327"/>
    </location>
</feature>
<evidence type="ECO:0000256" key="5">
    <source>
        <dbReference type="ARBA" id="ARBA00022821"/>
    </source>
</evidence>
<dbReference type="InterPro" id="IPR050905">
    <property type="entry name" value="Plant_NBS-LRR"/>
</dbReference>
<dbReference type="Gene3D" id="3.80.10.10">
    <property type="entry name" value="Ribonuclease Inhibitor"/>
    <property type="match status" value="1"/>
</dbReference>
<evidence type="ECO:0000259" key="10">
    <source>
        <dbReference type="Pfam" id="PF23598"/>
    </source>
</evidence>
<dbReference type="Pfam" id="PF23598">
    <property type="entry name" value="LRR_14"/>
    <property type="match status" value="1"/>
</dbReference>
<dbReference type="GO" id="GO:0006952">
    <property type="term" value="P:defense response"/>
    <property type="evidence" value="ECO:0007669"/>
    <property type="project" value="UniProtKB-KW"/>
</dbReference>
<dbReference type="InterPro" id="IPR042197">
    <property type="entry name" value="Apaf_helical"/>
</dbReference>
<dbReference type="Pfam" id="PF00931">
    <property type="entry name" value="NB-ARC"/>
    <property type="match status" value="1"/>
</dbReference>
<dbReference type="Proteomes" id="UP001168098">
    <property type="component" value="Unassembled WGS sequence"/>
</dbReference>
<gene>
    <name evidence="11" type="ORF">PVL29_026335</name>
</gene>
<dbReference type="PRINTS" id="PR00364">
    <property type="entry name" value="DISEASERSIST"/>
</dbReference>
<comment type="caution">
    <text evidence="11">The sequence shown here is derived from an EMBL/GenBank/DDBJ whole genome shotgun (WGS) entry which is preliminary data.</text>
</comment>
<protein>
    <submittedName>
        <fullName evidence="11">Uncharacterized protein</fullName>
    </submittedName>
</protein>
<dbReference type="FunFam" id="3.40.50.300:FF:001091">
    <property type="entry name" value="Probable disease resistance protein At1g61300"/>
    <property type="match status" value="1"/>
</dbReference>
<organism evidence="11 12">
    <name type="scientific">Vitis rotundifolia</name>
    <name type="common">Muscadine grape</name>
    <dbReference type="NCBI Taxonomy" id="103349"/>
    <lineage>
        <taxon>Eukaryota</taxon>
        <taxon>Viridiplantae</taxon>
        <taxon>Streptophyta</taxon>
        <taxon>Embryophyta</taxon>
        <taxon>Tracheophyta</taxon>
        <taxon>Spermatophyta</taxon>
        <taxon>Magnoliopsida</taxon>
        <taxon>eudicotyledons</taxon>
        <taxon>Gunneridae</taxon>
        <taxon>Pentapetalae</taxon>
        <taxon>rosids</taxon>
        <taxon>Vitales</taxon>
        <taxon>Vitaceae</taxon>
        <taxon>Viteae</taxon>
        <taxon>Vitis</taxon>
    </lineage>
</organism>
<dbReference type="GO" id="GO:0005524">
    <property type="term" value="F:ATP binding"/>
    <property type="evidence" value="ECO:0007669"/>
    <property type="project" value="UniProtKB-KW"/>
</dbReference>
<dbReference type="Gene3D" id="3.40.50.300">
    <property type="entry name" value="P-loop containing nucleotide triphosphate hydrolases"/>
    <property type="match status" value="1"/>
</dbReference>
<keyword evidence="3" id="KW-0677">Repeat</keyword>
<keyword evidence="12" id="KW-1185">Reference proteome</keyword>
<dbReference type="GO" id="GO:0043531">
    <property type="term" value="F:ADP binding"/>
    <property type="evidence" value="ECO:0007669"/>
    <property type="project" value="InterPro"/>
</dbReference>
<proteinExistence type="inferred from homology"/>
<feature type="domain" description="Disease resistance R13L4/SHOC-2-like LRR" evidence="10">
    <location>
        <begin position="524"/>
        <end position="739"/>
    </location>
</feature>
<dbReference type="Gene3D" id="1.10.10.10">
    <property type="entry name" value="Winged helix-like DNA-binding domain superfamily/Winged helix DNA-binding domain"/>
    <property type="match status" value="1"/>
</dbReference>
<evidence type="ECO:0000313" key="11">
    <source>
        <dbReference type="EMBL" id="KAJ9673013.1"/>
    </source>
</evidence>
<evidence type="ECO:0000256" key="1">
    <source>
        <dbReference type="ARBA" id="ARBA00008894"/>
    </source>
</evidence>
<dbReference type="Pfam" id="PF23559">
    <property type="entry name" value="WHD_DRP"/>
    <property type="match status" value="1"/>
</dbReference>
<evidence type="ECO:0000256" key="6">
    <source>
        <dbReference type="ARBA" id="ARBA00022840"/>
    </source>
</evidence>
<dbReference type="PANTHER" id="PTHR33463:SF220">
    <property type="entry name" value="NB-ARC DOMAIN-CONTAINING PROTEIN"/>
    <property type="match status" value="1"/>
</dbReference>
<accession>A0AA39D5T4</accession>
<keyword evidence="5" id="KW-0611">Plant defense</keyword>
<keyword evidence="6" id="KW-0067">ATP-binding</keyword>
<dbReference type="InterPro" id="IPR058922">
    <property type="entry name" value="WHD_DRP"/>
</dbReference>
<reference evidence="11 12" key="1">
    <citation type="journal article" date="2023" name="BMC Biotechnol.">
        <title>Vitis rotundifolia cv Carlos genome sequencing.</title>
        <authorList>
            <person name="Huff M."/>
            <person name="Hulse-Kemp A."/>
            <person name="Scheffler B."/>
            <person name="Youngblood R."/>
            <person name="Simpson S."/>
            <person name="Babiker E."/>
            <person name="Staton M."/>
        </authorList>
    </citation>
    <scope>NUCLEOTIDE SEQUENCE [LARGE SCALE GENOMIC DNA]</scope>
    <source>
        <tissue evidence="11">Leaf</tissue>
    </source>
</reference>
<evidence type="ECO:0000256" key="7">
    <source>
        <dbReference type="SAM" id="Coils"/>
    </source>
</evidence>
<keyword evidence="4" id="KW-0547">Nucleotide-binding</keyword>
<evidence type="ECO:0000256" key="2">
    <source>
        <dbReference type="ARBA" id="ARBA00022614"/>
    </source>
</evidence>
<dbReference type="InterPro" id="IPR002182">
    <property type="entry name" value="NB-ARC"/>
</dbReference>
<keyword evidence="7" id="KW-0175">Coiled coil</keyword>
<dbReference type="AlphaFoldDB" id="A0AA39D5T4"/>
<dbReference type="InterPro" id="IPR027417">
    <property type="entry name" value="P-loop_NTPase"/>
</dbReference>
<evidence type="ECO:0000256" key="3">
    <source>
        <dbReference type="ARBA" id="ARBA00022737"/>
    </source>
</evidence>
<evidence type="ECO:0000256" key="4">
    <source>
        <dbReference type="ARBA" id="ARBA00022741"/>
    </source>
</evidence>
<dbReference type="PANTHER" id="PTHR33463">
    <property type="entry name" value="NB-ARC DOMAIN-CONTAINING PROTEIN-RELATED"/>
    <property type="match status" value="1"/>
</dbReference>
<dbReference type="FunFam" id="1.10.8.430:FF:000003">
    <property type="entry name" value="Probable disease resistance protein At5g66910"/>
    <property type="match status" value="1"/>
</dbReference>